<feature type="domain" description="Glycoside hydrolase family 31 TIM barrel" evidence="5">
    <location>
        <begin position="265"/>
        <end position="531"/>
    </location>
</feature>
<dbReference type="AlphaFoldDB" id="A0A226F333"/>
<gene>
    <name evidence="7" type="ORF">Fcan01_02493</name>
</gene>
<comment type="similarity">
    <text evidence="1 4">Belongs to the glycosyl hydrolase 31 family.</text>
</comment>
<dbReference type="GO" id="GO:0005975">
    <property type="term" value="P:carbohydrate metabolic process"/>
    <property type="evidence" value="ECO:0007669"/>
    <property type="project" value="InterPro"/>
</dbReference>
<evidence type="ECO:0000313" key="7">
    <source>
        <dbReference type="EMBL" id="OXA64192.1"/>
    </source>
</evidence>
<dbReference type="PANTHER" id="PTHR43053">
    <property type="entry name" value="GLYCOSIDASE FAMILY 31"/>
    <property type="match status" value="1"/>
</dbReference>
<dbReference type="InterPro" id="IPR017853">
    <property type="entry name" value="GH"/>
</dbReference>
<dbReference type="SUPFAM" id="SSF51011">
    <property type="entry name" value="Glycosyl hydrolase domain"/>
    <property type="match status" value="1"/>
</dbReference>
<evidence type="ECO:0000313" key="8">
    <source>
        <dbReference type="Proteomes" id="UP000198287"/>
    </source>
</evidence>
<keyword evidence="8" id="KW-1185">Reference proteome</keyword>
<dbReference type="EMBL" id="LNIX01000001">
    <property type="protein sequence ID" value="OXA64192.1"/>
    <property type="molecule type" value="Genomic_DNA"/>
</dbReference>
<dbReference type="InterPro" id="IPR050985">
    <property type="entry name" value="Alpha-glycosidase_related"/>
</dbReference>
<dbReference type="OrthoDB" id="10070917at2759"/>
<evidence type="ECO:0000256" key="2">
    <source>
        <dbReference type="ARBA" id="ARBA00022801"/>
    </source>
</evidence>
<dbReference type="Pfam" id="PF01055">
    <property type="entry name" value="Glyco_hydro_31_2nd"/>
    <property type="match status" value="1"/>
</dbReference>
<dbReference type="Proteomes" id="UP000198287">
    <property type="component" value="Unassembled WGS sequence"/>
</dbReference>
<evidence type="ECO:0000256" key="3">
    <source>
        <dbReference type="ARBA" id="ARBA00023295"/>
    </source>
</evidence>
<keyword evidence="3 4" id="KW-0326">Glycosidase</keyword>
<protein>
    <submittedName>
        <fullName evidence="7">SITS-binding protein</fullName>
    </submittedName>
</protein>
<dbReference type="Gene3D" id="2.60.40.1180">
    <property type="entry name" value="Golgi alpha-mannosidase II"/>
    <property type="match status" value="1"/>
</dbReference>
<evidence type="ECO:0000259" key="5">
    <source>
        <dbReference type="Pfam" id="PF01055"/>
    </source>
</evidence>
<evidence type="ECO:0000256" key="1">
    <source>
        <dbReference type="ARBA" id="ARBA00007806"/>
    </source>
</evidence>
<dbReference type="InterPro" id="IPR013780">
    <property type="entry name" value="Glyco_hydro_b"/>
</dbReference>
<dbReference type="Pfam" id="PF21365">
    <property type="entry name" value="Glyco_hydro_31_3rd"/>
    <property type="match status" value="1"/>
</dbReference>
<dbReference type="OMA" id="AFFTWVH"/>
<organism evidence="7 8">
    <name type="scientific">Folsomia candida</name>
    <name type="common">Springtail</name>
    <dbReference type="NCBI Taxonomy" id="158441"/>
    <lineage>
        <taxon>Eukaryota</taxon>
        <taxon>Metazoa</taxon>
        <taxon>Ecdysozoa</taxon>
        <taxon>Arthropoda</taxon>
        <taxon>Hexapoda</taxon>
        <taxon>Collembola</taxon>
        <taxon>Entomobryomorpha</taxon>
        <taxon>Isotomoidea</taxon>
        <taxon>Isotomidae</taxon>
        <taxon>Proisotominae</taxon>
        <taxon>Folsomia</taxon>
    </lineage>
</organism>
<dbReference type="Gene3D" id="3.20.20.80">
    <property type="entry name" value="Glycosidases"/>
    <property type="match status" value="1"/>
</dbReference>
<evidence type="ECO:0000259" key="6">
    <source>
        <dbReference type="Pfam" id="PF21365"/>
    </source>
</evidence>
<dbReference type="PANTHER" id="PTHR43053:SF4">
    <property type="entry name" value="MYOGENESIS-REGULATING GLYCOSIDASE"/>
    <property type="match status" value="1"/>
</dbReference>
<evidence type="ECO:0000256" key="4">
    <source>
        <dbReference type="RuleBase" id="RU361185"/>
    </source>
</evidence>
<dbReference type="CDD" id="cd06592">
    <property type="entry name" value="GH31_NET37"/>
    <property type="match status" value="1"/>
</dbReference>
<name>A0A226F333_FOLCA</name>
<keyword evidence="2 4" id="KW-0378">Hydrolase</keyword>
<dbReference type="InterPro" id="IPR000322">
    <property type="entry name" value="Glyco_hydro_31_TIM"/>
</dbReference>
<dbReference type="GO" id="GO:0004553">
    <property type="term" value="F:hydrolase activity, hydrolyzing O-glycosyl compounds"/>
    <property type="evidence" value="ECO:0007669"/>
    <property type="project" value="InterPro"/>
</dbReference>
<accession>A0A226F333</accession>
<dbReference type="SUPFAM" id="SSF51445">
    <property type="entry name" value="(Trans)glycosidases"/>
    <property type="match status" value="1"/>
</dbReference>
<proteinExistence type="inferred from homology"/>
<dbReference type="InterPro" id="IPR048395">
    <property type="entry name" value="Glyco_hydro_31_C"/>
</dbReference>
<feature type="domain" description="Glycosyl hydrolase family 31 C-terminal" evidence="6">
    <location>
        <begin position="573"/>
        <end position="656"/>
    </location>
</feature>
<reference evidence="7 8" key="1">
    <citation type="submission" date="2015-12" db="EMBL/GenBank/DDBJ databases">
        <title>The genome of Folsomia candida.</title>
        <authorList>
            <person name="Faddeeva A."/>
            <person name="Derks M.F."/>
            <person name="Anvar Y."/>
            <person name="Smit S."/>
            <person name="Van Straalen N."/>
            <person name="Roelofs D."/>
        </authorList>
    </citation>
    <scope>NUCLEOTIDE SEQUENCE [LARGE SCALE GENOMIC DNA]</scope>
    <source>
        <strain evidence="7 8">VU population</strain>
        <tissue evidence="7">Whole body</tissue>
    </source>
</reference>
<comment type="caution">
    <text evidence="7">The sequence shown here is derived from an EMBL/GenBank/DDBJ whole genome shotgun (WGS) entry which is preliminary data.</text>
</comment>
<sequence length="656" mass="74659">MYIQYPTSNYAQDQESRYQISGRYKIRTMFRERELVWGIAIILGIQGDSCYAEKNFEIRNQIGRSASPIDFSYNGVIKLSGLLGVSLPDSVGEGVIVDCAPTDPTIECRVYGDFANATITTSVDNCARVEWSSTYARRLEDCFNVGSGDYIYGGSETLNQYWPVNADKKNENPYITSDFLGGYEFGDLLENYWLFSKGAAVHVDEENPLFVTDAYPYDKRDVLTLKYTVCTGDNVKTVHQANFNKFYQKPTGLPDQTMLIRPLWSTWAQYKTDVNQSIVLDYANQVMSRGFELSSHIEIDDKWEPCYGQEEFDFNKFPDPAEMVSQIKAMNLRVTLWIHPFINFGCDLFTTAVNDDYFMKDQKGKAAITSWWAGSNAGVIDTNNERAVTWWRARLERLRTEYGIDSFKFDAGEVNWLPYSRSLEGNQDLAPNTYTTKYIEAIAPFGGLVEARVGRLSQEHPIFVRMLDKLSHWGYDAGLKSMIPTALLFGILGYPFVLPDMIGGNAYGDWPTKELYIRWLQVNVFMPAIQFSIVPWDSHFDDQTIEICIKILSIREQYKDEILIAANQAVADGTPINRPLWWVDPTDSETFTVGQEYMLGENILVAPVVEEGATTLDIYLPIGNWRSGVTNLTYVGPGWLRNVDAPLDIVNFYIKE</sequence>